<keyword evidence="4" id="KW-1185">Reference proteome</keyword>
<feature type="signal peptide" evidence="1">
    <location>
        <begin position="1"/>
        <end position="20"/>
    </location>
</feature>
<evidence type="ECO:0000313" key="4">
    <source>
        <dbReference type="Proteomes" id="UP000325291"/>
    </source>
</evidence>
<dbReference type="Proteomes" id="UP000325291">
    <property type="component" value="Unassembled WGS sequence"/>
</dbReference>
<dbReference type="AlphaFoldDB" id="A0A5A9ZUR5"/>
<dbReference type="EMBL" id="VINQ01000001">
    <property type="protein sequence ID" value="KAA0921074.1"/>
    <property type="molecule type" value="Genomic_DNA"/>
</dbReference>
<sequence>MKPLFPTLAALSVLMAPALAMGQSATDADANGDGVLSLEEVQAVYPETTAEDFDAMDLNADGALDDTEVQAAQDAGMLGAAD</sequence>
<comment type="caution">
    <text evidence="3">The sequence shown here is derived from an EMBL/GenBank/DDBJ whole genome shotgun (WGS) entry which is preliminary data.</text>
</comment>
<feature type="domain" description="EF-hand" evidence="2">
    <location>
        <begin position="28"/>
        <end position="44"/>
    </location>
</feature>
<protein>
    <submittedName>
        <fullName evidence="3">EF-hand domain-containing protein</fullName>
    </submittedName>
</protein>
<dbReference type="PROSITE" id="PS00018">
    <property type="entry name" value="EF_HAND_1"/>
    <property type="match status" value="2"/>
</dbReference>
<dbReference type="Pfam" id="PF13202">
    <property type="entry name" value="EF-hand_5"/>
    <property type="match status" value="2"/>
</dbReference>
<dbReference type="GO" id="GO:0005509">
    <property type="term" value="F:calcium ion binding"/>
    <property type="evidence" value="ECO:0007669"/>
    <property type="project" value="InterPro"/>
</dbReference>
<dbReference type="InterPro" id="IPR018247">
    <property type="entry name" value="EF_Hand_1_Ca_BS"/>
</dbReference>
<dbReference type="SUPFAM" id="SSF47473">
    <property type="entry name" value="EF-hand"/>
    <property type="match status" value="1"/>
</dbReference>
<accession>A0A5A9ZUR5</accession>
<evidence type="ECO:0000256" key="1">
    <source>
        <dbReference type="SAM" id="SignalP"/>
    </source>
</evidence>
<dbReference type="InterPro" id="IPR011992">
    <property type="entry name" value="EF-hand-dom_pair"/>
</dbReference>
<name>A0A5A9ZUR5_9RHOB</name>
<feature type="chain" id="PRO_5022693718" evidence="1">
    <location>
        <begin position="21"/>
        <end position="82"/>
    </location>
</feature>
<feature type="domain" description="EF-hand" evidence="2">
    <location>
        <begin position="51"/>
        <end position="70"/>
    </location>
</feature>
<organism evidence="3 4">
    <name type="scientific">Aquicoccus porphyridii</name>
    <dbReference type="NCBI Taxonomy" id="1852029"/>
    <lineage>
        <taxon>Bacteria</taxon>
        <taxon>Pseudomonadati</taxon>
        <taxon>Pseudomonadota</taxon>
        <taxon>Alphaproteobacteria</taxon>
        <taxon>Rhodobacterales</taxon>
        <taxon>Paracoccaceae</taxon>
        <taxon>Aquicoccus</taxon>
    </lineage>
</organism>
<reference evidence="3 4" key="1">
    <citation type="submission" date="2019-07" db="EMBL/GenBank/DDBJ databases">
        <title>Aquicoccus porphyridii gen. nov., sp. nov., isolated from a small marine red alga, Porphyridium marinum.</title>
        <authorList>
            <person name="Liu L."/>
        </authorList>
    </citation>
    <scope>NUCLEOTIDE SEQUENCE [LARGE SCALE GENOMIC DNA]</scope>
    <source>
        <strain evidence="3 4">L1 8-17</strain>
    </source>
</reference>
<dbReference type="InterPro" id="IPR002048">
    <property type="entry name" value="EF_hand_dom"/>
</dbReference>
<evidence type="ECO:0000259" key="2">
    <source>
        <dbReference type="Pfam" id="PF13202"/>
    </source>
</evidence>
<dbReference type="Gene3D" id="1.10.238.10">
    <property type="entry name" value="EF-hand"/>
    <property type="match status" value="1"/>
</dbReference>
<proteinExistence type="predicted"/>
<gene>
    <name evidence="3" type="ORF">FLO80_02585</name>
</gene>
<keyword evidence="1" id="KW-0732">Signal</keyword>
<evidence type="ECO:0000313" key="3">
    <source>
        <dbReference type="EMBL" id="KAA0921074.1"/>
    </source>
</evidence>
<dbReference type="RefSeq" id="WP_111361905.1">
    <property type="nucleotide sequence ID" value="NZ_JASHJG010000002.1"/>
</dbReference>